<dbReference type="RefSeq" id="WP_111266949.1">
    <property type="nucleotide sequence ID" value="NZ_CP029843.1"/>
</dbReference>
<feature type="transmembrane region" description="Helical" evidence="1">
    <location>
        <begin position="30"/>
        <end position="49"/>
    </location>
</feature>
<name>A0A2U9T5R1_9GAMM</name>
<accession>A0A2U9T5R1</accession>
<protein>
    <submittedName>
        <fullName evidence="3">TfoX domain-containing protein</fullName>
    </submittedName>
</protein>
<dbReference type="PANTHER" id="PTHR36121:SF1">
    <property type="entry name" value="PROTEIN SXY"/>
    <property type="match status" value="1"/>
</dbReference>
<dbReference type="SUPFAM" id="SSF159894">
    <property type="entry name" value="YgaC/TfoX-N like"/>
    <property type="match status" value="1"/>
</dbReference>
<reference evidence="3 4" key="1">
    <citation type="submission" date="2018-05" db="EMBL/GenBank/DDBJ databases">
        <title>The complete genome of Lysobacter maris HZ9B, a marine bacterium antagonistic against terrestrial plant pathogens.</title>
        <authorList>
            <person name="Zhang X.-Q."/>
        </authorList>
    </citation>
    <scope>NUCLEOTIDE SEQUENCE [LARGE SCALE GENOMIC DNA]</scope>
    <source>
        <strain evidence="3 4">HZ9B</strain>
    </source>
</reference>
<feature type="domain" description="TfoX N-terminal" evidence="2">
    <location>
        <begin position="19"/>
        <end position="105"/>
    </location>
</feature>
<evidence type="ECO:0000256" key="1">
    <source>
        <dbReference type="SAM" id="Phobius"/>
    </source>
</evidence>
<keyword evidence="1" id="KW-0812">Transmembrane</keyword>
<dbReference type="OrthoDB" id="8687154at2"/>
<evidence type="ECO:0000259" key="2">
    <source>
        <dbReference type="Pfam" id="PF04993"/>
    </source>
</evidence>
<gene>
    <name evidence="3" type="ORF">C9I47_2190</name>
</gene>
<proteinExistence type="predicted"/>
<dbReference type="InterPro" id="IPR007076">
    <property type="entry name" value="TfoX_N"/>
</dbReference>
<dbReference type="KEGG" id="lmb:C9I47_2190"/>
<evidence type="ECO:0000313" key="4">
    <source>
        <dbReference type="Proteomes" id="UP000249447"/>
    </source>
</evidence>
<organism evidence="3 4">
    <name type="scientific">Marilutibacter maris</name>
    <dbReference type="NCBI Taxonomy" id="1605891"/>
    <lineage>
        <taxon>Bacteria</taxon>
        <taxon>Pseudomonadati</taxon>
        <taxon>Pseudomonadota</taxon>
        <taxon>Gammaproteobacteria</taxon>
        <taxon>Lysobacterales</taxon>
        <taxon>Lysobacteraceae</taxon>
        <taxon>Marilutibacter</taxon>
    </lineage>
</organism>
<dbReference type="Pfam" id="PF04993">
    <property type="entry name" value="TfoX_N"/>
    <property type="match status" value="1"/>
</dbReference>
<keyword evidence="4" id="KW-1185">Reference proteome</keyword>
<sequence length="119" mass="13389">MATDTSEIAHLLELFELPVPLSARRMFGGWGVYAGGLMFAAVIDGELLLKTDEQTRERFGAAGCGPFMYRMRGREQPMSYWSVPAEALDSAEAMRPWLRLALEAAERKRAAGPRRRRSR</sequence>
<dbReference type="PANTHER" id="PTHR36121">
    <property type="entry name" value="PROTEIN SXY"/>
    <property type="match status" value="1"/>
</dbReference>
<dbReference type="EMBL" id="CP029843">
    <property type="protein sequence ID" value="AWV07873.1"/>
    <property type="molecule type" value="Genomic_DNA"/>
</dbReference>
<evidence type="ECO:0000313" key="3">
    <source>
        <dbReference type="EMBL" id="AWV07873.1"/>
    </source>
</evidence>
<dbReference type="InterPro" id="IPR047525">
    <property type="entry name" value="TfoX-like"/>
</dbReference>
<dbReference type="Gene3D" id="3.30.1460.30">
    <property type="entry name" value="YgaC/TfoX-N like chaperone"/>
    <property type="match status" value="1"/>
</dbReference>
<keyword evidence="1" id="KW-0472">Membrane</keyword>
<dbReference type="AlphaFoldDB" id="A0A2U9T5R1"/>
<dbReference type="Proteomes" id="UP000249447">
    <property type="component" value="Chromosome"/>
</dbReference>
<keyword evidence="1" id="KW-1133">Transmembrane helix</keyword>